<dbReference type="PATRIC" id="fig|1095749.3.peg.374"/>
<dbReference type="InterPro" id="IPR027417">
    <property type="entry name" value="P-loop_NTPase"/>
</dbReference>
<dbReference type="Gene3D" id="3.40.50.300">
    <property type="entry name" value="P-loop containing nucleotide triphosphate hydrolases"/>
    <property type="match status" value="1"/>
</dbReference>
<keyword evidence="2" id="KW-1185">Reference proteome</keyword>
<dbReference type="Proteomes" id="UP000006457">
    <property type="component" value="Unassembled WGS sequence"/>
</dbReference>
<sequence length="150" mass="17619">MQKLIIVRGHSGSGKTTFAQQQIAQFELSYPQSKYFHIENDLFLMEGNNYVWSESRFQEAKLKARNALKSAFKFCQKHTALDCLIIVSNVGINRNEIYRMIKQAEKQHIQVEIYRLKTFYNNIHQVSDEVVKSMFNRLNELPIEGEMIIE</sequence>
<name>I3DI35_9PAST</name>
<organism evidence="1 2">
    <name type="scientific">Pasteurella bettyae CCUG 2042</name>
    <dbReference type="NCBI Taxonomy" id="1095749"/>
    <lineage>
        <taxon>Bacteria</taxon>
        <taxon>Pseudomonadati</taxon>
        <taxon>Pseudomonadota</taxon>
        <taxon>Gammaproteobacteria</taxon>
        <taxon>Pasteurellales</taxon>
        <taxon>Pasteurellaceae</taxon>
        <taxon>Pasteurella</taxon>
    </lineage>
</organism>
<accession>I3DI35</accession>
<dbReference type="EMBL" id="AJSX01000007">
    <property type="protein sequence ID" value="EIJ71378.1"/>
    <property type="molecule type" value="Genomic_DNA"/>
</dbReference>
<dbReference type="Pfam" id="PF13671">
    <property type="entry name" value="AAA_33"/>
    <property type="match status" value="1"/>
</dbReference>
<dbReference type="RefSeq" id="WP_005758820.1">
    <property type="nucleotide sequence ID" value="NZ_AJSX01000007.1"/>
</dbReference>
<evidence type="ECO:0000313" key="1">
    <source>
        <dbReference type="EMBL" id="EIJ71378.1"/>
    </source>
</evidence>
<dbReference type="eggNOG" id="COG4639">
    <property type="taxonomic scope" value="Bacteria"/>
</dbReference>
<dbReference type="OrthoDB" id="9805698at2"/>
<proteinExistence type="predicted"/>
<evidence type="ECO:0000313" key="2">
    <source>
        <dbReference type="Proteomes" id="UP000006457"/>
    </source>
</evidence>
<dbReference type="AlphaFoldDB" id="I3DI35"/>
<gene>
    <name evidence="1" type="ORF">HMPREF1052_0140</name>
</gene>
<protein>
    <submittedName>
        <fullName evidence="1">Uncharacterized protein</fullName>
    </submittedName>
</protein>
<dbReference type="SUPFAM" id="SSF52540">
    <property type="entry name" value="P-loop containing nucleoside triphosphate hydrolases"/>
    <property type="match status" value="1"/>
</dbReference>
<reference evidence="1 2" key="1">
    <citation type="submission" date="2012-03" db="EMBL/GenBank/DDBJ databases">
        <authorList>
            <person name="Harkins D.M."/>
            <person name="Madupu R."/>
            <person name="Durkin A.S."/>
            <person name="Torralba M."/>
            <person name="Methe B."/>
            <person name="Sutton G.G."/>
            <person name="Nelson K.E."/>
        </authorList>
    </citation>
    <scope>NUCLEOTIDE SEQUENCE [LARGE SCALE GENOMIC DNA]</scope>
    <source>
        <strain evidence="1 2">CCUG 2042</strain>
    </source>
</reference>
<comment type="caution">
    <text evidence="1">The sequence shown here is derived from an EMBL/GenBank/DDBJ whole genome shotgun (WGS) entry which is preliminary data.</text>
</comment>